<gene>
    <name evidence="2" type="ORF">EQG66_11555</name>
</gene>
<proteinExistence type="predicted"/>
<dbReference type="OrthoDB" id="8440198at2"/>
<name>A0A4Q1KFW5_9SPHN</name>
<dbReference type="SMART" id="SM00271">
    <property type="entry name" value="DnaJ"/>
    <property type="match status" value="1"/>
</dbReference>
<dbReference type="PROSITE" id="PS50076">
    <property type="entry name" value="DNAJ_2"/>
    <property type="match status" value="1"/>
</dbReference>
<evidence type="ECO:0000259" key="1">
    <source>
        <dbReference type="PROSITE" id="PS50076"/>
    </source>
</evidence>
<dbReference type="PRINTS" id="PR00625">
    <property type="entry name" value="JDOMAIN"/>
</dbReference>
<evidence type="ECO:0000313" key="3">
    <source>
        <dbReference type="Proteomes" id="UP000290958"/>
    </source>
</evidence>
<evidence type="ECO:0000313" key="2">
    <source>
        <dbReference type="EMBL" id="RXR27717.1"/>
    </source>
</evidence>
<dbReference type="SUPFAM" id="SSF46565">
    <property type="entry name" value="Chaperone J-domain"/>
    <property type="match status" value="1"/>
</dbReference>
<organism evidence="2 3">
    <name type="scientific">Sphingobium fluviale</name>
    <dbReference type="NCBI Taxonomy" id="2506423"/>
    <lineage>
        <taxon>Bacteria</taxon>
        <taxon>Pseudomonadati</taxon>
        <taxon>Pseudomonadota</taxon>
        <taxon>Alphaproteobacteria</taxon>
        <taxon>Sphingomonadales</taxon>
        <taxon>Sphingomonadaceae</taxon>
        <taxon>Sphingobium</taxon>
    </lineage>
</organism>
<dbReference type="InterPro" id="IPR036869">
    <property type="entry name" value="J_dom_sf"/>
</dbReference>
<accession>A0A4Q1KFW5</accession>
<dbReference type="Gene3D" id="1.10.287.110">
    <property type="entry name" value="DnaJ domain"/>
    <property type="match status" value="1"/>
</dbReference>
<dbReference type="EMBL" id="SBKP01000011">
    <property type="protein sequence ID" value="RXR27717.1"/>
    <property type="molecule type" value="Genomic_DNA"/>
</dbReference>
<dbReference type="Proteomes" id="UP000290958">
    <property type="component" value="Unassembled WGS sequence"/>
</dbReference>
<feature type="domain" description="J" evidence="1">
    <location>
        <begin position="148"/>
        <end position="203"/>
    </location>
</feature>
<sequence>MSVTAFPLQWPAGWPRSKARTAAKFNQKVSNGRYNETKDVTVAVARDRLQRELDLLRATYPTLSTNVELRLDGQPRSDRRDPDDPGVAVYFRLAGKDTVLACDKWDRVADNIVAIAKHIEALRGMDRWGVGTMAQAFAGYQSLPAPEQWFQVLGVRQNATPEEIRHAYREKAKSAHPDSGGSDAAMARLNAARDQGLGMGGAR</sequence>
<dbReference type="RefSeq" id="WP_129404746.1">
    <property type="nucleotide sequence ID" value="NZ_SBKP01000011.1"/>
</dbReference>
<keyword evidence="3" id="KW-1185">Reference proteome</keyword>
<comment type="caution">
    <text evidence="2">The sequence shown here is derived from an EMBL/GenBank/DDBJ whole genome shotgun (WGS) entry which is preliminary data.</text>
</comment>
<dbReference type="InterPro" id="IPR001623">
    <property type="entry name" value="DnaJ_domain"/>
</dbReference>
<reference evidence="3" key="1">
    <citation type="submission" date="2019-01" db="EMBL/GenBank/DDBJ databases">
        <title>Cytophagaceae bacterium strain CAR-16.</title>
        <authorList>
            <person name="Chen W.-M."/>
        </authorList>
    </citation>
    <scope>NUCLEOTIDE SEQUENCE [LARGE SCALE GENOMIC DNA]</scope>
    <source>
        <strain evidence="3">CHR27</strain>
    </source>
</reference>
<dbReference type="AlphaFoldDB" id="A0A4Q1KFW5"/>
<dbReference type="CDD" id="cd06257">
    <property type="entry name" value="DnaJ"/>
    <property type="match status" value="1"/>
</dbReference>
<dbReference type="Pfam" id="PF00226">
    <property type="entry name" value="DnaJ"/>
    <property type="match status" value="1"/>
</dbReference>
<protein>
    <submittedName>
        <fullName evidence="2">J domain-containing protein</fullName>
    </submittedName>
</protein>